<evidence type="ECO:0000256" key="9">
    <source>
        <dbReference type="ARBA" id="ARBA00022946"/>
    </source>
</evidence>
<evidence type="ECO:0000256" key="11">
    <source>
        <dbReference type="ARBA" id="ARBA00048863"/>
    </source>
</evidence>
<keyword evidence="14" id="KW-1185">Reference proteome</keyword>
<dbReference type="GO" id="GO:0005739">
    <property type="term" value="C:mitochondrion"/>
    <property type="evidence" value="ECO:0007669"/>
    <property type="project" value="TreeGrafter"/>
</dbReference>
<keyword evidence="8" id="KW-0106">Calcium</keyword>
<comment type="pathway">
    <text evidence="2">Polyol metabolism; glycerol degradation.</text>
</comment>
<evidence type="ECO:0000256" key="1">
    <source>
        <dbReference type="ARBA" id="ARBA00003074"/>
    </source>
</evidence>
<evidence type="ECO:0000256" key="2">
    <source>
        <dbReference type="ARBA" id="ARBA00004745"/>
    </source>
</evidence>
<dbReference type="GO" id="GO:0005509">
    <property type="term" value="F:calcium ion binding"/>
    <property type="evidence" value="ECO:0007669"/>
    <property type="project" value="InterPro"/>
</dbReference>
<dbReference type="SMART" id="SM00054">
    <property type="entry name" value="EFh"/>
    <property type="match status" value="1"/>
</dbReference>
<dbReference type="InterPro" id="IPR036188">
    <property type="entry name" value="FAD/NAD-bd_sf"/>
</dbReference>
<keyword evidence="5" id="KW-0285">Flavoprotein</keyword>
<keyword evidence="6" id="KW-0479">Metal-binding</keyword>
<dbReference type="SUPFAM" id="SSF47473">
    <property type="entry name" value="EF-hand"/>
    <property type="match status" value="1"/>
</dbReference>
<comment type="catalytic activity">
    <reaction evidence="11">
        <text>a quinone + sn-glycerol 3-phosphate = dihydroxyacetone phosphate + a quinol</text>
        <dbReference type="Rhea" id="RHEA:18977"/>
        <dbReference type="ChEBI" id="CHEBI:24646"/>
        <dbReference type="ChEBI" id="CHEBI:57597"/>
        <dbReference type="ChEBI" id="CHEBI:57642"/>
        <dbReference type="ChEBI" id="CHEBI:132124"/>
        <dbReference type="EC" id="1.1.5.3"/>
    </reaction>
    <physiologicalReaction direction="left-to-right" evidence="11">
        <dbReference type="Rhea" id="RHEA:18978"/>
    </physiologicalReaction>
</comment>
<evidence type="ECO:0000256" key="8">
    <source>
        <dbReference type="ARBA" id="ARBA00022837"/>
    </source>
</evidence>
<evidence type="ECO:0000256" key="10">
    <source>
        <dbReference type="ARBA" id="ARBA00023002"/>
    </source>
</evidence>
<dbReference type="EC" id="1.1.5.3" evidence="3"/>
<dbReference type="AlphaFoldDB" id="A0AAW0PB89"/>
<dbReference type="InterPro" id="IPR018247">
    <property type="entry name" value="EF_Hand_1_Ca_BS"/>
</dbReference>
<dbReference type="InterPro" id="IPR002048">
    <property type="entry name" value="EF_hand_dom"/>
</dbReference>
<evidence type="ECO:0000313" key="14">
    <source>
        <dbReference type="Proteomes" id="UP001460270"/>
    </source>
</evidence>
<dbReference type="PROSITE" id="PS50222">
    <property type="entry name" value="EF_HAND_2"/>
    <property type="match status" value="1"/>
</dbReference>
<proteinExistence type="predicted"/>
<evidence type="ECO:0000256" key="6">
    <source>
        <dbReference type="ARBA" id="ARBA00022723"/>
    </source>
</evidence>
<reference evidence="14" key="1">
    <citation type="submission" date="2024-04" db="EMBL/GenBank/DDBJ databases">
        <title>Salinicola lusitanus LLJ914,a marine bacterium isolated from the Okinawa Trough.</title>
        <authorList>
            <person name="Li J."/>
        </authorList>
    </citation>
    <scope>NUCLEOTIDE SEQUENCE [LARGE SCALE GENOMIC DNA]</scope>
</reference>
<dbReference type="PANTHER" id="PTHR11985">
    <property type="entry name" value="GLYCEROL-3-PHOSPHATE DEHYDROGENASE"/>
    <property type="match status" value="1"/>
</dbReference>
<comment type="caution">
    <text evidence="13">The sequence shown here is derived from an EMBL/GenBank/DDBJ whole genome shotgun (WGS) entry which is preliminary data.</text>
</comment>
<dbReference type="Gene3D" id="3.50.50.60">
    <property type="entry name" value="FAD/NAD(P)-binding domain"/>
    <property type="match status" value="1"/>
</dbReference>
<dbReference type="EMBL" id="JBBPFD010000006">
    <property type="protein sequence ID" value="KAK7922011.1"/>
    <property type="molecule type" value="Genomic_DNA"/>
</dbReference>
<evidence type="ECO:0000256" key="5">
    <source>
        <dbReference type="ARBA" id="ARBA00022630"/>
    </source>
</evidence>
<accession>A0AAW0PB89</accession>
<dbReference type="InterPro" id="IPR000447">
    <property type="entry name" value="G3P_DH_FAD-dep"/>
</dbReference>
<comment type="function">
    <text evidence="1">Calcium-responsive mitochondrial glycerol-3-phosphate dehydrogenase which seems to be a key component of the pancreatic beta-cell glucose-sensing device.</text>
</comment>
<dbReference type="Pfam" id="PF16901">
    <property type="entry name" value="DAO_C"/>
    <property type="match status" value="1"/>
</dbReference>
<dbReference type="InterPro" id="IPR011992">
    <property type="entry name" value="EF-hand-dom_pair"/>
</dbReference>
<name>A0AAW0PB89_9GOBI</name>
<feature type="domain" description="EF-hand" evidence="12">
    <location>
        <begin position="115"/>
        <end position="150"/>
    </location>
</feature>
<evidence type="ECO:0000313" key="13">
    <source>
        <dbReference type="EMBL" id="KAK7922011.1"/>
    </source>
</evidence>
<sequence length="161" mass="17836">MPVLMSGGKWTTYLSMADETLDAVVEAHQLKAEPCRTVGLMLEGGRGWTLTLYIRLVLDYGLEVEVAQHLASLCGSRAFDVAKTAHVTGQRWPIVGKRLVSEFAYIESESINVHIDENALHKILNEVDLNKNGQVEFDEFLQVCVLLADAHTPTPAYTHVS</sequence>
<protein>
    <recommendedName>
        <fullName evidence="4">Glycerol-3-phosphate dehydrogenase, mitochondrial</fullName>
        <ecNumber evidence="3">1.1.5.3</ecNumber>
    </recommendedName>
</protein>
<organism evidence="13 14">
    <name type="scientific">Mugilogobius chulae</name>
    <name type="common">yellowstripe goby</name>
    <dbReference type="NCBI Taxonomy" id="88201"/>
    <lineage>
        <taxon>Eukaryota</taxon>
        <taxon>Metazoa</taxon>
        <taxon>Chordata</taxon>
        <taxon>Craniata</taxon>
        <taxon>Vertebrata</taxon>
        <taxon>Euteleostomi</taxon>
        <taxon>Actinopterygii</taxon>
        <taxon>Neopterygii</taxon>
        <taxon>Teleostei</taxon>
        <taxon>Neoteleostei</taxon>
        <taxon>Acanthomorphata</taxon>
        <taxon>Gobiaria</taxon>
        <taxon>Gobiiformes</taxon>
        <taxon>Gobioidei</taxon>
        <taxon>Gobiidae</taxon>
        <taxon>Gobionellinae</taxon>
        <taxon>Mugilogobius</taxon>
    </lineage>
</organism>
<gene>
    <name evidence="13" type="ORF">WMY93_008913</name>
</gene>
<dbReference type="InterPro" id="IPR031656">
    <property type="entry name" value="DAO_C"/>
</dbReference>
<dbReference type="GO" id="GO:0006072">
    <property type="term" value="P:glycerol-3-phosphate metabolic process"/>
    <property type="evidence" value="ECO:0007669"/>
    <property type="project" value="InterPro"/>
</dbReference>
<evidence type="ECO:0000256" key="7">
    <source>
        <dbReference type="ARBA" id="ARBA00022827"/>
    </source>
</evidence>
<dbReference type="PANTHER" id="PTHR11985:SF15">
    <property type="entry name" value="GLYCEROL-3-PHOSPHATE DEHYDROGENASE, MITOCHONDRIAL"/>
    <property type="match status" value="1"/>
</dbReference>
<dbReference type="Gene3D" id="1.10.238.10">
    <property type="entry name" value="EF-hand"/>
    <property type="match status" value="1"/>
</dbReference>
<evidence type="ECO:0000259" key="12">
    <source>
        <dbReference type="PROSITE" id="PS50222"/>
    </source>
</evidence>
<dbReference type="GO" id="GO:0004368">
    <property type="term" value="F:glycerol-3-phosphate dehydrogenase (quinone) activity"/>
    <property type="evidence" value="ECO:0007669"/>
    <property type="project" value="UniProtKB-EC"/>
</dbReference>
<evidence type="ECO:0000256" key="3">
    <source>
        <dbReference type="ARBA" id="ARBA00013029"/>
    </source>
</evidence>
<dbReference type="PROSITE" id="PS00018">
    <property type="entry name" value="EF_HAND_1"/>
    <property type="match status" value="1"/>
</dbReference>
<keyword evidence="10" id="KW-0560">Oxidoreductase</keyword>
<evidence type="ECO:0000256" key="4">
    <source>
        <dbReference type="ARBA" id="ARBA00020025"/>
    </source>
</evidence>
<keyword evidence="7" id="KW-0274">FAD</keyword>
<keyword evidence="9" id="KW-0809">Transit peptide</keyword>
<dbReference type="Proteomes" id="UP001460270">
    <property type="component" value="Unassembled WGS sequence"/>
</dbReference>